<proteinExistence type="predicted"/>
<dbReference type="RefSeq" id="WP_199039274.1">
    <property type="nucleotide sequence ID" value="NZ_JAELXS010000008.1"/>
</dbReference>
<organism evidence="2 3">
    <name type="scientific">Sphingomonas mollis</name>
    <dbReference type="NCBI Taxonomy" id="2795726"/>
    <lineage>
        <taxon>Bacteria</taxon>
        <taxon>Pseudomonadati</taxon>
        <taxon>Pseudomonadota</taxon>
        <taxon>Alphaproteobacteria</taxon>
        <taxon>Sphingomonadales</taxon>
        <taxon>Sphingomonadaceae</taxon>
        <taxon>Sphingomonas</taxon>
    </lineage>
</organism>
<dbReference type="Proteomes" id="UP000640426">
    <property type="component" value="Unassembled WGS sequence"/>
</dbReference>
<evidence type="ECO:0000256" key="1">
    <source>
        <dbReference type="SAM" id="SignalP"/>
    </source>
</evidence>
<feature type="signal peptide" evidence="1">
    <location>
        <begin position="1"/>
        <end position="23"/>
    </location>
</feature>
<accession>A0ABS0XS79</accession>
<keyword evidence="1" id="KW-0732">Signal</keyword>
<evidence type="ECO:0000313" key="3">
    <source>
        <dbReference type="Proteomes" id="UP000640426"/>
    </source>
</evidence>
<sequence>MIVRPKRLIALTILTWLHAPALAQQTSGRNLGDELATCRGMRDDVTRLACYDRAAGNLVDAQRSGDLVVLDRKAVVERRKRSFGLPASSQMAAADVKNAEVKELAGVVRGTSPTRTPGRYIVTLADGSRWETLDPVSPPQSGETINITATRLGGFRAKIGGRRAFLVKRLR</sequence>
<comment type="caution">
    <text evidence="2">The sequence shown here is derived from an EMBL/GenBank/DDBJ whole genome shotgun (WGS) entry which is preliminary data.</text>
</comment>
<reference evidence="3" key="1">
    <citation type="submission" date="2020-12" db="EMBL/GenBank/DDBJ databases">
        <title>Hymenobacter sp.</title>
        <authorList>
            <person name="Kim M.K."/>
        </authorList>
    </citation>
    <scope>NUCLEOTIDE SEQUENCE [LARGE SCALE GENOMIC DNA]</scope>
    <source>
        <strain evidence="3">BT553</strain>
    </source>
</reference>
<protein>
    <submittedName>
        <fullName evidence="2">Uncharacterized protein</fullName>
    </submittedName>
</protein>
<feature type="chain" id="PRO_5045912452" evidence="1">
    <location>
        <begin position="24"/>
        <end position="171"/>
    </location>
</feature>
<dbReference type="EMBL" id="JAELXS010000008">
    <property type="protein sequence ID" value="MBJ6122891.1"/>
    <property type="molecule type" value="Genomic_DNA"/>
</dbReference>
<name>A0ABS0XS79_9SPHN</name>
<gene>
    <name evidence="2" type="ORF">JAO74_13920</name>
</gene>
<evidence type="ECO:0000313" key="2">
    <source>
        <dbReference type="EMBL" id="MBJ6122891.1"/>
    </source>
</evidence>
<keyword evidence="3" id="KW-1185">Reference proteome</keyword>